<dbReference type="Gene3D" id="3.30.2410.10">
    <property type="entry name" value="Hect, E3 ligase catalytic domain"/>
    <property type="match status" value="1"/>
</dbReference>
<dbReference type="FunFam" id="3.30.2410.10:FF:000002">
    <property type="entry name" value="E3 ubiquitin-protein ligase HECW2"/>
    <property type="match status" value="1"/>
</dbReference>
<proteinExistence type="predicted"/>
<dbReference type="InterPro" id="IPR035983">
    <property type="entry name" value="Hect_E3_ubiquitin_ligase"/>
</dbReference>
<keyword evidence="4" id="KW-0808">Transferase</keyword>
<dbReference type="GO" id="GO:0009966">
    <property type="term" value="P:regulation of signal transduction"/>
    <property type="evidence" value="ECO:0007669"/>
    <property type="project" value="UniProtKB-ARBA"/>
</dbReference>
<evidence type="ECO:0000256" key="2">
    <source>
        <dbReference type="ARBA" id="ARBA00004906"/>
    </source>
</evidence>
<evidence type="ECO:0000256" key="7">
    <source>
        <dbReference type="PROSITE-ProRule" id="PRU00104"/>
    </source>
</evidence>
<evidence type="ECO:0000256" key="3">
    <source>
        <dbReference type="ARBA" id="ARBA00012485"/>
    </source>
</evidence>
<evidence type="ECO:0000313" key="9">
    <source>
        <dbReference type="EMBL" id="PCG64096.1"/>
    </source>
</evidence>
<comment type="caution">
    <text evidence="9">The sequence shown here is derived from an EMBL/GenBank/DDBJ whole genome shotgun (WGS) entry which is preliminary data.</text>
</comment>
<dbReference type="SMART" id="SM00119">
    <property type="entry name" value="HECTc"/>
    <property type="match status" value="1"/>
</dbReference>
<dbReference type="InterPro" id="IPR000569">
    <property type="entry name" value="HECT_dom"/>
</dbReference>
<evidence type="ECO:0000256" key="5">
    <source>
        <dbReference type="ARBA" id="ARBA00022737"/>
    </source>
</evidence>
<evidence type="ECO:0000256" key="6">
    <source>
        <dbReference type="ARBA" id="ARBA00022786"/>
    </source>
</evidence>
<dbReference type="GO" id="GO:0006511">
    <property type="term" value="P:ubiquitin-dependent protein catabolic process"/>
    <property type="evidence" value="ECO:0007669"/>
    <property type="project" value="TreeGrafter"/>
</dbReference>
<dbReference type="AlphaFoldDB" id="A0A2A4IX99"/>
<feature type="domain" description="HECT" evidence="8">
    <location>
        <begin position="29"/>
        <end position="216"/>
    </location>
</feature>
<keyword evidence="6 7" id="KW-0833">Ubl conjugation pathway</keyword>
<dbReference type="SUPFAM" id="SSF56204">
    <property type="entry name" value="Hect, E3 ligase catalytic domain"/>
    <property type="match status" value="1"/>
</dbReference>
<gene>
    <name evidence="9" type="ORF">B5V51_11262</name>
</gene>
<comment type="pathway">
    <text evidence="2">Protein modification; protein ubiquitination.</text>
</comment>
<dbReference type="GO" id="GO:0061630">
    <property type="term" value="F:ubiquitin protein ligase activity"/>
    <property type="evidence" value="ECO:0007669"/>
    <property type="project" value="UniProtKB-EC"/>
</dbReference>
<dbReference type="PANTHER" id="PTHR11254:SF320">
    <property type="entry name" value="HECT-TYPE E3 UBIQUITIN TRANSFERASE"/>
    <property type="match status" value="1"/>
</dbReference>
<name>A0A2A4IX99_HELVI</name>
<reference evidence="9" key="1">
    <citation type="submission" date="2017-09" db="EMBL/GenBank/DDBJ databases">
        <title>Contemporary evolution of a Lepidopteran species, Heliothis virescens, in response to modern agricultural practices.</title>
        <authorList>
            <person name="Fritz M.L."/>
            <person name="Deyonke A.M."/>
            <person name="Papanicolaou A."/>
            <person name="Micinski S."/>
            <person name="Westbrook J."/>
            <person name="Gould F."/>
        </authorList>
    </citation>
    <scope>NUCLEOTIDE SEQUENCE [LARGE SCALE GENOMIC DNA]</scope>
    <source>
        <strain evidence="9">HvINT-</strain>
        <tissue evidence="9">Whole body</tissue>
    </source>
</reference>
<sequence length="216" mass="24912">MCPQSARCVSALELTFAVSERLADGRVLERELRPGGRELAVTERNKKDYLERVVRWRVERGVADQTEWLVRGFHEVVDPRLVAAFDARELELVIAGAPELDVADWRNNTEYRGGYHDAHPVIIWFWQAIDRFTNEQRLRLVQFVTGTSSIPYEGFSALRGSTGPRRFCIERWGRVESLPRAHTCFNRLDLPPYPTPHLLHEKLLLAVEETNTFGIE</sequence>
<dbReference type="EC" id="2.3.2.26" evidence="3"/>
<dbReference type="Gene3D" id="3.30.2160.10">
    <property type="entry name" value="Hect, E3 ligase catalytic domain"/>
    <property type="match status" value="1"/>
</dbReference>
<evidence type="ECO:0000256" key="4">
    <source>
        <dbReference type="ARBA" id="ARBA00022679"/>
    </source>
</evidence>
<dbReference type="PANTHER" id="PTHR11254">
    <property type="entry name" value="HECT DOMAIN UBIQUITIN-PROTEIN LIGASE"/>
    <property type="match status" value="1"/>
</dbReference>
<dbReference type="EMBL" id="NWSH01005618">
    <property type="protein sequence ID" value="PCG64096.1"/>
    <property type="molecule type" value="Genomic_DNA"/>
</dbReference>
<feature type="active site" description="Glycyl thioester intermediate" evidence="7">
    <location>
        <position position="184"/>
    </location>
</feature>
<dbReference type="GO" id="GO:0048814">
    <property type="term" value="P:regulation of dendrite morphogenesis"/>
    <property type="evidence" value="ECO:0007669"/>
    <property type="project" value="TreeGrafter"/>
</dbReference>
<keyword evidence="5" id="KW-0677">Repeat</keyword>
<evidence type="ECO:0000259" key="8">
    <source>
        <dbReference type="PROSITE" id="PS50237"/>
    </source>
</evidence>
<dbReference type="InterPro" id="IPR050409">
    <property type="entry name" value="E3_ubiq-protein_ligase"/>
</dbReference>
<dbReference type="GO" id="GO:0005737">
    <property type="term" value="C:cytoplasm"/>
    <property type="evidence" value="ECO:0007669"/>
    <property type="project" value="TreeGrafter"/>
</dbReference>
<dbReference type="Pfam" id="PF00632">
    <property type="entry name" value="HECT"/>
    <property type="match status" value="1"/>
</dbReference>
<protein>
    <recommendedName>
        <fullName evidence="3">HECT-type E3 ubiquitin transferase</fullName>
        <ecNumber evidence="3">2.3.2.26</ecNumber>
    </recommendedName>
</protein>
<organism evidence="9">
    <name type="scientific">Heliothis virescens</name>
    <name type="common">Tobacco budworm moth</name>
    <dbReference type="NCBI Taxonomy" id="7102"/>
    <lineage>
        <taxon>Eukaryota</taxon>
        <taxon>Metazoa</taxon>
        <taxon>Ecdysozoa</taxon>
        <taxon>Arthropoda</taxon>
        <taxon>Hexapoda</taxon>
        <taxon>Insecta</taxon>
        <taxon>Pterygota</taxon>
        <taxon>Neoptera</taxon>
        <taxon>Endopterygota</taxon>
        <taxon>Lepidoptera</taxon>
        <taxon>Glossata</taxon>
        <taxon>Ditrysia</taxon>
        <taxon>Noctuoidea</taxon>
        <taxon>Noctuidae</taxon>
        <taxon>Heliothinae</taxon>
        <taxon>Heliothis</taxon>
    </lineage>
</organism>
<evidence type="ECO:0000256" key="1">
    <source>
        <dbReference type="ARBA" id="ARBA00000885"/>
    </source>
</evidence>
<dbReference type="PROSITE" id="PS50237">
    <property type="entry name" value="HECT"/>
    <property type="match status" value="1"/>
</dbReference>
<dbReference type="GO" id="GO:0016567">
    <property type="term" value="P:protein ubiquitination"/>
    <property type="evidence" value="ECO:0007669"/>
    <property type="project" value="TreeGrafter"/>
</dbReference>
<dbReference type="STRING" id="7102.A0A2A4IX99"/>
<comment type="catalytic activity">
    <reaction evidence="1">
        <text>S-ubiquitinyl-[E2 ubiquitin-conjugating enzyme]-L-cysteine + [acceptor protein]-L-lysine = [E2 ubiquitin-conjugating enzyme]-L-cysteine + N(6)-ubiquitinyl-[acceptor protein]-L-lysine.</text>
        <dbReference type="EC" id="2.3.2.26"/>
    </reaction>
</comment>
<accession>A0A2A4IX99</accession>